<dbReference type="SUPFAM" id="SSF50692">
    <property type="entry name" value="ADC-like"/>
    <property type="match status" value="1"/>
</dbReference>
<gene>
    <name evidence="6" type="ORF">HY768_09740</name>
</gene>
<dbReference type="Gene3D" id="3.40.50.740">
    <property type="match status" value="2"/>
</dbReference>
<dbReference type="PANTHER" id="PTHR43105:SF10">
    <property type="entry name" value="NADH-QUINONE OXIDOREDUCTASE SUBUNIT G"/>
    <property type="match status" value="1"/>
</dbReference>
<dbReference type="PROSITE" id="PS51669">
    <property type="entry name" value="4FE4S_MOW_BIS_MGD"/>
    <property type="match status" value="1"/>
</dbReference>
<dbReference type="GO" id="GO:0003954">
    <property type="term" value="F:NADH dehydrogenase activity"/>
    <property type="evidence" value="ECO:0007669"/>
    <property type="project" value="TreeGrafter"/>
</dbReference>
<evidence type="ECO:0000313" key="6">
    <source>
        <dbReference type="EMBL" id="MBI4727478.1"/>
    </source>
</evidence>
<dbReference type="InterPro" id="IPR006656">
    <property type="entry name" value="Mopterin_OxRdtase"/>
</dbReference>
<keyword evidence="1" id="KW-0004">4Fe-4S</keyword>
<dbReference type="PANTHER" id="PTHR43105">
    <property type="entry name" value="RESPIRATORY NITRATE REDUCTASE"/>
    <property type="match status" value="1"/>
</dbReference>
<organism evidence="6 7">
    <name type="scientific">candidate division TA06 bacterium</name>
    <dbReference type="NCBI Taxonomy" id="2250710"/>
    <lineage>
        <taxon>Bacteria</taxon>
        <taxon>Bacteria division TA06</taxon>
    </lineage>
</organism>
<reference evidence="6" key="1">
    <citation type="submission" date="2020-07" db="EMBL/GenBank/DDBJ databases">
        <title>Huge and variable diversity of episymbiotic CPR bacteria and DPANN archaea in groundwater ecosystems.</title>
        <authorList>
            <person name="He C.Y."/>
            <person name="Keren R."/>
            <person name="Whittaker M."/>
            <person name="Farag I.F."/>
            <person name="Doudna J."/>
            <person name="Cate J.H.D."/>
            <person name="Banfield J.F."/>
        </authorList>
    </citation>
    <scope>NUCLEOTIDE SEQUENCE</scope>
    <source>
        <strain evidence="6">NC_groundwater_1520_Pr4_B-0.1um_53_5</strain>
    </source>
</reference>
<keyword evidence="4" id="KW-0411">Iron-sulfur</keyword>
<dbReference type="Pfam" id="PF04879">
    <property type="entry name" value="Molybdop_Fe4S4"/>
    <property type="match status" value="1"/>
</dbReference>
<dbReference type="GO" id="GO:0051539">
    <property type="term" value="F:4 iron, 4 sulfur cluster binding"/>
    <property type="evidence" value="ECO:0007669"/>
    <property type="project" value="UniProtKB-KW"/>
</dbReference>
<evidence type="ECO:0000256" key="4">
    <source>
        <dbReference type="ARBA" id="ARBA00023014"/>
    </source>
</evidence>
<dbReference type="GO" id="GO:0016020">
    <property type="term" value="C:membrane"/>
    <property type="evidence" value="ECO:0007669"/>
    <property type="project" value="TreeGrafter"/>
</dbReference>
<dbReference type="Proteomes" id="UP000736328">
    <property type="component" value="Unassembled WGS sequence"/>
</dbReference>
<dbReference type="GO" id="GO:0043546">
    <property type="term" value="F:molybdopterin cofactor binding"/>
    <property type="evidence" value="ECO:0007669"/>
    <property type="project" value="InterPro"/>
</dbReference>
<dbReference type="Gene3D" id="2.40.40.20">
    <property type="match status" value="1"/>
</dbReference>
<evidence type="ECO:0000259" key="5">
    <source>
        <dbReference type="PROSITE" id="PS51669"/>
    </source>
</evidence>
<dbReference type="AlphaFoldDB" id="A0A933IFH6"/>
<dbReference type="Pfam" id="PF00384">
    <property type="entry name" value="Molybdopterin"/>
    <property type="match status" value="1"/>
</dbReference>
<feature type="domain" description="4Fe-4S Mo/W bis-MGD-type" evidence="5">
    <location>
        <begin position="1"/>
        <end position="57"/>
    </location>
</feature>
<dbReference type="Gene3D" id="3.40.228.10">
    <property type="entry name" value="Dimethylsulfoxide Reductase, domain 2"/>
    <property type="match status" value="1"/>
</dbReference>
<dbReference type="GO" id="GO:0022904">
    <property type="term" value="P:respiratory electron transport chain"/>
    <property type="evidence" value="ECO:0007669"/>
    <property type="project" value="TreeGrafter"/>
</dbReference>
<keyword evidence="2" id="KW-0479">Metal-binding</keyword>
<dbReference type="Pfam" id="PF01568">
    <property type="entry name" value="Molydop_binding"/>
    <property type="match status" value="1"/>
</dbReference>
<dbReference type="SMART" id="SM00926">
    <property type="entry name" value="Molybdop_Fe4S4"/>
    <property type="match status" value="1"/>
</dbReference>
<dbReference type="InterPro" id="IPR006963">
    <property type="entry name" value="Mopterin_OxRdtase_4Fe-4S_dom"/>
</dbReference>
<dbReference type="InterPro" id="IPR050123">
    <property type="entry name" value="Prok_molybdopt-oxidoreductase"/>
</dbReference>
<dbReference type="InterPro" id="IPR006657">
    <property type="entry name" value="MoPterin_dinucl-bd_dom"/>
</dbReference>
<keyword evidence="3" id="KW-0408">Iron</keyword>
<proteinExistence type="predicted"/>
<dbReference type="Gene3D" id="2.20.25.90">
    <property type="entry name" value="ADC-like domains"/>
    <property type="match status" value="1"/>
</dbReference>
<evidence type="ECO:0000313" key="7">
    <source>
        <dbReference type="Proteomes" id="UP000736328"/>
    </source>
</evidence>
<dbReference type="EMBL" id="JACQXR010000131">
    <property type="protein sequence ID" value="MBI4727478.1"/>
    <property type="molecule type" value="Genomic_DNA"/>
</dbReference>
<dbReference type="GO" id="GO:0046872">
    <property type="term" value="F:metal ion binding"/>
    <property type="evidence" value="ECO:0007669"/>
    <property type="project" value="UniProtKB-KW"/>
</dbReference>
<evidence type="ECO:0000256" key="3">
    <source>
        <dbReference type="ARBA" id="ARBA00023004"/>
    </source>
</evidence>
<protein>
    <submittedName>
        <fullName evidence="6">Molybdopterin-dependent oxidoreductase</fullName>
    </submittedName>
</protein>
<sequence length="595" mass="63832">MKQTFTICPHCGCGCGLYLVQQDGWTGGVTASQEHYFSAGQLCARGWTGYQLLWSPLRIKTPLYKKNGGLVPIGYDKGLESAGKKLKSIKEKHGPQSIGIITSSRLTVEEAQALCSFAKDILETPNYDSAARLGYLPVEFPKTAVAADISGADLIIVLGASLMEENPVLGARVVSACKPEADRPYQSADLSHVIAGKPARLAVMDSRKSALTDAAELFLKTIPGHEAGALPALLKVMVEKYQLESKDPAFRKVKESLAKMSWENLLSVTGLVLPGLEQLGAMLASAKAPLVIFGRSLFTGHDAAAARSALAGLSLLLPEKLSVLQTAAAANDWGCARILTSDKGQSYTEMMESLGSGKIKTLLLVGEDPLKTLGGKEGVSQALAQAELVVAFDHFASESHQYAEAVFPLALSFEKEGSFCNLDGRRQKFEQAVKPDFEVMSLEESLKAMASVIGGKLDPKDELKPLVPAGWDTAFNLSKAAPQGYLLELGTAYPHLYGDDQLTFNSYHLAREFAGGFVELHPDDIKELGVRAGWKVKILSAAGSLVVTTRSNPDLIKKTAFMPAHFGGNLLALAKANHHLKTPQLRGIAVKIEKT</sequence>
<dbReference type="SUPFAM" id="SSF53706">
    <property type="entry name" value="Formate dehydrogenase/DMSO reductase, domains 1-3"/>
    <property type="match status" value="1"/>
</dbReference>
<name>A0A933IFH6_UNCT6</name>
<evidence type="ECO:0000256" key="2">
    <source>
        <dbReference type="ARBA" id="ARBA00022723"/>
    </source>
</evidence>
<comment type="caution">
    <text evidence="6">The sequence shown here is derived from an EMBL/GenBank/DDBJ whole genome shotgun (WGS) entry which is preliminary data.</text>
</comment>
<evidence type="ECO:0000256" key="1">
    <source>
        <dbReference type="ARBA" id="ARBA00022485"/>
    </source>
</evidence>
<accession>A0A933IFH6</accession>
<dbReference type="InterPro" id="IPR009010">
    <property type="entry name" value="Asp_de-COase-like_dom_sf"/>
</dbReference>